<dbReference type="PANTHER" id="PTHR44757:SF2">
    <property type="entry name" value="BIOFILM ARCHITECTURE MAINTENANCE PROTEIN MBAA"/>
    <property type="match status" value="1"/>
</dbReference>
<protein>
    <recommendedName>
        <fullName evidence="2">histidine kinase</fullName>
        <ecNumber evidence="2">2.7.13.3</ecNumber>
    </recommendedName>
</protein>
<feature type="domain" description="PAS" evidence="3">
    <location>
        <begin position="157"/>
        <end position="227"/>
    </location>
</feature>
<keyword evidence="5" id="KW-1185">Reference proteome</keyword>
<dbReference type="InterPro" id="IPR036097">
    <property type="entry name" value="HisK_dim/P_sf"/>
</dbReference>
<dbReference type="InterPro" id="IPR000014">
    <property type="entry name" value="PAS"/>
</dbReference>
<dbReference type="OrthoDB" id="741455at2"/>
<organism evidence="4 5">
    <name type="scientific">Daejeonella lutea</name>
    <dbReference type="NCBI Taxonomy" id="572036"/>
    <lineage>
        <taxon>Bacteria</taxon>
        <taxon>Pseudomonadati</taxon>
        <taxon>Bacteroidota</taxon>
        <taxon>Sphingobacteriia</taxon>
        <taxon>Sphingobacteriales</taxon>
        <taxon>Sphingobacteriaceae</taxon>
        <taxon>Daejeonella</taxon>
    </lineage>
</organism>
<dbReference type="Pfam" id="PF00512">
    <property type="entry name" value="HisKA"/>
    <property type="match status" value="1"/>
</dbReference>
<dbReference type="PROSITE" id="PS50112">
    <property type="entry name" value="PAS"/>
    <property type="match status" value="2"/>
</dbReference>
<reference evidence="5" key="1">
    <citation type="submission" date="2017-02" db="EMBL/GenBank/DDBJ databases">
        <authorList>
            <person name="Varghese N."/>
            <person name="Submissions S."/>
        </authorList>
    </citation>
    <scope>NUCLEOTIDE SEQUENCE [LARGE SCALE GENOMIC DNA]</scope>
    <source>
        <strain evidence="5">DSM 22385</strain>
    </source>
</reference>
<sequence>MQTITNKAPVVDQTLFKLFIASVKEYAIFMIDPQGYVLTWNAGAERIKGYKEEDIVGKHISTFYLPEDILSNLPQHNLDAALQNGIYESEGWRIRRNSSRFWANIVFTPLYHDGKHVGFAKMTRDQTERKIIEEQREAMHRELEQRVRQQTSRVVANELRFRKLIEHSHDGITLLDREFRVFYNSPSATRIIGWSNELNIDKDINAHIHPEDRERVQDSFEKMVQNPALPVIIVYRSLHRDGNYIWLECLFTNLLADEHINAIVCNFRDITNRVAYENEILRQNTVLREISWTSSHEVRRPVASILGLMDLIRESADPSEKEEFINLIGKCADELDGMVRLINDKISAIEGGEHA</sequence>
<proteinExistence type="predicted"/>
<dbReference type="EC" id="2.7.13.3" evidence="2"/>
<dbReference type="SUPFAM" id="SSF55785">
    <property type="entry name" value="PYP-like sensor domain (PAS domain)"/>
    <property type="match status" value="2"/>
</dbReference>
<gene>
    <name evidence="4" type="ORF">SAMN05661099_3003</name>
</gene>
<dbReference type="PANTHER" id="PTHR44757">
    <property type="entry name" value="DIGUANYLATE CYCLASE DGCP"/>
    <property type="match status" value="1"/>
</dbReference>
<dbReference type="EMBL" id="FUYR01000003">
    <property type="protein sequence ID" value="SKB83170.1"/>
    <property type="molecule type" value="Genomic_DNA"/>
</dbReference>
<accession>A0A1T5EHG4</accession>
<dbReference type="InterPro" id="IPR052155">
    <property type="entry name" value="Biofilm_reg_signaling"/>
</dbReference>
<dbReference type="STRING" id="572036.SAMN05661099_3003"/>
<dbReference type="AlphaFoldDB" id="A0A1T5EHG4"/>
<dbReference type="InterPro" id="IPR003661">
    <property type="entry name" value="HisK_dim/P_dom"/>
</dbReference>
<dbReference type="NCBIfam" id="TIGR00229">
    <property type="entry name" value="sensory_box"/>
    <property type="match status" value="2"/>
</dbReference>
<evidence type="ECO:0000313" key="4">
    <source>
        <dbReference type="EMBL" id="SKB83170.1"/>
    </source>
</evidence>
<evidence type="ECO:0000313" key="5">
    <source>
        <dbReference type="Proteomes" id="UP000189981"/>
    </source>
</evidence>
<dbReference type="CDD" id="cd00130">
    <property type="entry name" value="PAS"/>
    <property type="match status" value="2"/>
</dbReference>
<dbReference type="GO" id="GO:0000155">
    <property type="term" value="F:phosphorelay sensor kinase activity"/>
    <property type="evidence" value="ECO:0007669"/>
    <property type="project" value="InterPro"/>
</dbReference>
<dbReference type="SMART" id="SM00086">
    <property type="entry name" value="PAC"/>
    <property type="match status" value="2"/>
</dbReference>
<dbReference type="Gene3D" id="1.10.287.130">
    <property type="match status" value="1"/>
</dbReference>
<dbReference type="SUPFAM" id="SSF47384">
    <property type="entry name" value="Homodimeric domain of signal transducing histidine kinase"/>
    <property type="match status" value="1"/>
</dbReference>
<name>A0A1T5EHG4_9SPHI</name>
<dbReference type="CDD" id="cd00082">
    <property type="entry name" value="HisKA"/>
    <property type="match status" value="1"/>
</dbReference>
<dbReference type="InterPro" id="IPR001610">
    <property type="entry name" value="PAC"/>
</dbReference>
<dbReference type="Gene3D" id="3.30.450.20">
    <property type="entry name" value="PAS domain"/>
    <property type="match status" value="2"/>
</dbReference>
<evidence type="ECO:0000259" key="3">
    <source>
        <dbReference type="PROSITE" id="PS50112"/>
    </source>
</evidence>
<feature type="domain" description="PAS" evidence="3">
    <location>
        <begin position="28"/>
        <end position="85"/>
    </location>
</feature>
<dbReference type="InterPro" id="IPR035965">
    <property type="entry name" value="PAS-like_dom_sf"/>
</dbReference>
<dbReference type="SMART" id="SM00091">
    <property type="entry name" value="PAS"/>
    <property type="match status" value="2"/>
</dbReference>
<evidence type="ECO:0000256" key="1">
    <source>
        <dbReference type="ARBA" id="ARBA00000085"/>
    </source>
</evidence>
<dbReference type="Pfam" id="PF13426">
    <property type="entry name" value="PAS_9"/>
    <property type="match status" value="1"/>
</dbReference>
<evidence type="ECO:0000256" key="2">
    <source>
        <dbReference type="ARBA" id="ARBA00012438"/>
    </source>
</evidence>
<dbReference type="Proteomes" id="UP000189981">
    <property type="component" value="Unassembled WGS sequence"/>
</dbReference>
<dbReference type="RefSeq" id="WP_079703512.1">
    <property type="nucleotide sequence ID" value="NZ_FUYR01000003.1"/>
</dbReference>
<dbReference type="InterPro" id="IPR013655">
    <property type="entry name" value="PAS_fold_3"/>
</dbReference>
<comment type="catalytic activity">
    <reaction evidence="1">
        <text>ATP + protein L-histidine = ADP + protein N-phospho-L-histidine.</text>
        <dbReference type="EC" id="2.7.13.3"/>
    </reaction>
</comment>
<dbReference type="Pfam" id="PF08447">
    <property type="entry name" value="PAS_3"/>
    <property type="match status" value="1"/>
</dbReference>